<evidence type="ECO:0008006" key="8">
    <source>
        <dbReference type="Google" id="ProtNLM"/>
    </source>
</evidence>
<accession>A0ABS1CMX4</accession>
<evidence type="ECO:0000256" key="1">
    <source>
        <dbReference type="ARBA" id="ARBA00006814"/>
    </source>
</evidence>
<keyword evidence="4" id="KW-0378">Hydrolase</keyword>
<protein>
    <recommendedName>
        <fullName evidence="8">Hydrogenase maturation protease</fullName>
    </recommendedName>
</protein>
<dbReference type="PANTHER" id="PTHR30302:SF1">
    <property type="entry name" value="HYDROGENASE 2 MATURATION PROTEASE"/>
    <property type="match status" value="1"/>
</dbReference>
<dbReference type="InterPro" id="IPR000671">
    <property type="entry name" value="Peptidase_A31"/>
</dbReference>
<dbReference type="EMBL" id="NRRV01000072">
    <property type="protein sequence ID" value="MBK1633203.1"/>
    <property type="molecule type" value="Genomic_DNA"/>
</dbReference>
<evidence type="ECO:0000256" key="5">
    <source>
        <dbReference type="SAM" id="MobiDB-lite"/>
    </source>
</evidence>
<proteinExistence type="inferred from homology"/>
<dbReference type="SUPFAM" id="SSF53163">
    <property type="entry name" value="HybD-like"/>
    <property type="match status" value="1"/>
</dbReference>
<keyword evidence="2" id="KW-0645">Protease</keyword>
<organism evidence="6 7">
    <name type="scientific">Thiohalocapsa halophila</name>
    <dbReference type="NCBI Taxonomy" id="69359"/>
    <lineage>
        <taxon>Bacteria</taxon>
        <taxon>Pseudomonadati</taxon>
        <taxon>Pseudomonadota</taxon>
        <taxon>Gammaproteobacteria</taxon>
        <taxon>Chromatiales</taxon>
        <taxon>Chromatiaceae</taxon>
        <taxon>Thiohalocapsa</taxon>
    </lineage>
</organism>
<sequence length="191" mass="19972">MRHPLFAFDPAPVTIIGLGSPWGDDRVGWCVADALSERLGPARARILKLDRPGSGLLDRIAGRHRVMLVDAAVTGAAPGSLHVLPLTELASGSSTASSHGFGLADALSLGRNLGMLPPELDIYIVSIDPAQTQQSGRDLTPAVAAAVGPLRDAICRRLAGDDGGRRHAGPPGEWRDPVSIGGIDHDYDRLG</sequence>
<evidence type="ECO:0000256" key="4">
    <source>
        <dbReference type="ARBA" id="ARBA00022801"/>
    </source>
</evidence>
<name>A0ABS1CMX4_9GAMM</name>
<comment type="similarity">
    <text evidence="1">Belongs to the peptidase A31 family.</text>
</comment>
<keyword evidence="7" id="KW-1185">Reference proteome</keyword>
<evidence type="ECO:0000313" key="7">
    <source>
        <dbReference type="Proteomes" id="UP000748752"/>
    </source>
</evidence>
<comment type="caution">
    <text evidence="6">The sequence shown here is derived from an EMBL/GenBank/DDBJ whole genome shotgun (WGS) entry which is preliminary data.</text>
</comment>
<dbReference type="PANTHER" id="PTHR30302">
    <property type="entry name" value="HYDROGENASE 1 MATURATION PROTEASE"/>
    <property type="match status" value="1"/>
</dbReference>
<dbReference type="Gene3D" id="3.40.50.1450">
    <property type="entry name" value="HybD-like"/>
    <property type="match status" value="1"/>
</dbReference>
<dbReference type="Pfam" id="PF01750">
    <property type="entry name" value="HycI"/>
    <property type="match status" value="1"/>
</dbReference>
<gene>
    <name evidence="6" type="ORF">CKO31_21100</name>
</gene>
<evidence type="ECO:0000256" key="2">
    <source>
        <dbReference type="ARBA" id="ARBA00022670"/>
    </source>
</evidence>
<reference evidence="6 7" key="1">
    <citation type="journal article" date="2020" name="Microorganisms">
        <title>Osmotic Adaptation and Compatible Solute Biosynthesis of Phototrophic Bacteria as Revealed from Genome Analyses.</title>
        <authorList>
            <person name="Imhoff J.F."/>
            <person name="Rahn T."/>
            <person name="Kunzel S."/>
            <person name="Keller A."/>
            <person name="Neulinger S.C."/>
        </authorList>
    </citation>
    <scope>NUCLEOTIDE SEQUENCE [LARGE SCALE GENOMIC DNA]</scope>
    <source>
        <strain evidence="6 7">DSM 6210</strain>
    </source>
</reference>
<feature type="region of interest" description="Disordered" evidence="5">
    <location>
        <begin position="161"/>
        <end position="180"/>
    </location>
</feature>
<dbReference type="InterPro" id="IPR023430">
    <property type="entry name" value="Pept_HybD-like_dom_sf"/>
</dbReference>
<evidence type="ECO:0000256" key="3">
    <source>
        <dbReference type="ARBA" id="ARBA00022750"/>
    </source>
</evidence>
<dbReference type="Proteomes" id="UP000748752">
    <property type="component" value="Unassembled WGS sequence"/>
</dbReference>
<dbReference type="CDD" id="cd00518">
    <property type="entry name" value="H2MP"/>
    <property type="match status" value="1"/>
</dbReference>
<keyword evidence="3" id="KW-0064">Aspartyl protease</keyword>
<evidence type="ECO:0000313" key="6">
    <source>
        <dbReference type="EMBL" id="MBK1633203.1"/>
    </source>
</evidence>
<dbReference type="NCBIfam" id="TIGR00072">
    <property type="entry name" value="hydrog_prot"/>
    <property type="match status" value="1"/>
</dbReference>